<keyword evidence="1" id="KW-0732">Signal</keyword>
<dbReference type="OrthoDB" id="5863604at2759"/>
<evidence type="ECO:0000313" key="3">
    <source>
        <dbReference type="Proteomes" id="UP000031036"/>
    </source>
</evidence>
<dbReference type="OMA" id="WLVHAEI"/>
<feature type="chain" id="PRO_5002080013" evidence="1">
    <location>
        <begin position="20"/>
        <end position="145"/>
    </location>
</feature>
<feature type="signal peptide" evidence="1">
    <location>
        <begin position="1"/>
        <end position="19"/>
    </location>
</feature>
<evidence type="ECO:0000256" key="1">
    <source>
        <dbReference type="SAM" id="SignalP"/>
    </source>
</evidence>
<dbReference type="EMBL" id="JPKZ01001758">
    <property type="protein sequence ID" value="KHN80182.1"/>
    <property type="molecule type" value="Genomic_DNA"/>
</dbReference>
<gene>
    <name evidence="2" type="ORF">Tcan_16954</name>
</gene>
<keyword evidence="3" id="KW-1185">Reference proteome</keyword>
<organism evidence="2 3">
    <name type="scientific">Toxocara canis</name>
    <name type="common">Canine roundworm</name>
    <dbReference type="NCBI Taxonomy" id="6265"/>
    <lineage>
        <taxon>Eukaryota</taxon>
        <taxon>Metazoa</taxon>
        <taxon>Ecdysozoa</taxon>
        <taxon>Nematoda</taxon>
        <taxon>Chromadorea</taxon>
        <taxon>Rhabditida</taxon>
        <taxon>Spirurina</taxon>
        <taxon>Ascaridomorpha</taxon>
        <taxon>Ascaridoidea</taxon>
        <taxon>Toxocaridae</taxon>
        <taxon>Toxocara</taxon>
    </lineage>
</organism>
<comment type="caution">
    <text evidence="2">The sequence shown here is derived from an EMBL/GenBank/DDBJ whole genome shotgun (WGS) entry which is preliminary data.</text>
</comment>
<proteinExistence type="predicted"/>
<dbReference type="Proteomes" id="UP000031036">
    <property type="component" value="Unassembled WGS sequence"/>
</dbReference>
<accession>A0A0B2VFK8</accession>
<evidence type="ECO:0000313" key="2">
    <source>
        <dbReference type="EMBL" id="KHN80182.1"/>
    </source>
</evidence>
<dbReference type="AlphaFoldDB" id="A0A0B2VFK8"/>
<name>A0A0B2VFK8_TOXCA</name>
<reference evidence="2 3" key="1">
    <citation type="submission" date="2014-11" db="EMBL/GenBank/DDBJ databases">
        <title>Genetic blueprint of the zoonotic pathogen Toxocara canis.</title>
        <authorList>
            <person name="Zhu X.-Q."/>
            <person name="Korhonen P.K."/>
            <person name="Cai H."/>
            <person name="Young N.D."/>
            <person name="Nejsum P."/>
            <person name="von Samson-Himmelstjerna G."/>
            <person name="Boag P.R."/>
            <person name="Tan P."/>
            <person name="Li Q."/>
            <person name="Min J."/>
            <person name="Yang Y."/>
            <person name="Wang X."/>
            <person name="Fang X."/>
            <person name="Hall R.S."/>
            <person name="Hofmann A."/>
            <person name="Sternberg P.W."/>
            <person name="Jex A.R."/>
            <person name="Gasser R.B."/>
        </authorList>
    </citation>
    <scope>NUCLEOTIDE SEQUENCE [LARGE SCALE GENOMIC DNA]</scope>
    <source>
        <strain evidence="2">PN_DK_2014</strain>
    </source>
</reference>
<sequence>MSKLCFFVLTIFAIGFAKSYIKEIGRSSSRNRTRQDGNTTVDVTLSSPNSSNGAMCGDQKLAAFINSAIQYYSHDMGQLSKYILDQIVRAGYPGKHVVHAQMIGSSRQGLDWQTLTNSDIFTRLTKYNCYYHDTQTYILVLRIVT</sequence>
<protein>
    <submittedName>
        <fullName evidence="2">Uncharacterized protein</fullName>
    </submittedName>
</protein>